<dbReference type="EMBL" id="JBGEWD010000020">
    <property type="protein sequence ID" value="MEY8001515.1"/>
    <property type="molecule type" value="Genomic_DNA"/>
</dbReference>
<dbReference type="PANTHER" id="PTHR13355">
    <property type="entry name" value="GLUCOSAMINE 6-PHOSPHATE N-ACETYLTRANSFERASE"/>
    <property type="match status" value="1"/>
</dbReference>
<evidence type="ECO:0000313" key="3">
    <source>
        <dbReference type="Proteomes" id="UP001564657"/>
    </source>
</evidence>
<protein>
    <submittedName>
        <fullName evidence="2">GNAT family N-acetyltransferase</fullName>
        <ecNumber evidence="2">2.3.-.-</ecNumber>
    </submittedName>
</protein>
<dbReference type="RefSeq" id="WP_369705410.1">
    <property type="nucleotide sequence ID" value="NZ_JBGEWD010000020.1"/>
</dbReference>
<evidence type="ECO:0000259" key="1">
    <source>
        <dbReference type="PROSITE" id="PS51186"/>
    </source>
</evidence>
<reference evidence="2 3" key="1">
    <citation type="submission" date="2024-08" db="EMBL/GenBank/DDBJ databases">
        <title>Clostridium lapicellarii sp. nov., and Clostridium renhuaiense sp. nov., two species isolated from the mud in a fermentation cellar used for producing sauce-flavour Chinese liquors.</title>
        <authorList>
            <person name="Yang F."/>
            <person name="Wang H."/>
            <person name="Chen L.Q."/>
            <person name="Zhou N."/>
            <person name="Lu J.J."/>
            <person name="Pu X.X."/>
            <person name="Wan B."/>
            <person name="Wang L."/>
            <person name="Liu S.J."/>
        </authorList>
    </citation>
    <scope>NUCLEOTIDE SEQUENCE [LARGE SCALE GENOMIC DNA]</scope>
    <source>
        <strain evidence="2 3">MT-5</strain>
    </source>
</reference>
<dbReference type="GO" id="GO:0016746">
    <property type="term" value="F:acyltransferase activity"/>
    <property type="evidence" value="ECO:0007669"/>
    <property type="project" value="UniProtKB-KW"/>
</dbReference>
<dbReference type="EC" id="2.3.-.-" evidence="2"/>
<dbReference type="Proteomes" id="UP001564657">
    <property type="component" value="Unassembled WGS sequence"/>
</dbReference>
<dbReference type="Gene3D" id="3.40.630.30">
    <property type="match status" value="1"/>
</dbReference>
<gene>
    <name evidence="2" type="ORF">AB8U03_15175</name>
</gene>
<proteinExistence type="predicted"/>
<dbReference type="PANTHER" id="PTHR13355:SF23">
    <property type="entry name" value="FAMILY N-ACETYLTRANSFERASE, PUTATIVE (AFU_ORTHOLOGUE AFUA_3G00870)-RELATED"/>
    <property type="match status" value="1"/>
</dbReference>
<dbReference type="InterPro" id="IPR039143">
    <property type="entry name" value="GNPNAT1-like"/>
</dbReference>
<evidence type="ECO:0000313" key="2">
    <source>
        <dbReference type="EMBL" id="MEY8001515.1"/>
    </source>
</evidence>
<dbReference type="InterPro" id="IPR016181">
    <property type="entry name" value="Acyl_CoA_acyltransferase"/>
</dbReference>
<dbReference type="Pfam" id="PF00583">
    <property type="entry name" value="Acetyltransf_1"/>
    <property type="match status" value="1"/>
</dbReference>
<feature type="domain" description="N-acetyltransferase" evidence="1">
    <location>
        <begin position="5"/>
        <end position="140"/>
    </location>
</feature>
<dbReference type="SUPFAM" id="SSF55729">
    <property type="entry name" value="Acyl-CoA N-acyltransferases (Nat)"/>
    <property type="match status" value="1"/>
</dbReference>
<sequence length="140" mass="16091">MNLKLQYNCFNINWNSVSEILKEVKMTYFDGKVHEKIFKNSHTVVFAFDGDKLIGFGRAISDGVRQAAIYDIAVLPEYQGKNIGRTIISNILKCIPKCNFILYASPGKEAFYEKLNFKRMKTGMALFYDAEKMHARGFIE</sequence>
<dbReference type="InterPro" id="IPR000182">
    <property type="entry name" value="GNAT_dom"/>
</dbReference>
<accession>A0ABV4BVJ5</accession>
<keyword evidence="3" id="KW-1185">Reference proteome</keyword>
<dbReference type="PROSITE" id="PS51186">
    <property type="entry name" value="GNAT"/>
    <property type="match status" value="1"/>
</dbReference>
<name>A0ABV4BVJ5_9CLOT</name>
<comment type="caution">
    <text evidence="2">The sequence shown here is derived from an EMBL/GenBank/DDBJ whole genome shotgun (WGS) entry which is preliminary data.</text>
</comment>
<organism evidence="2 3">
    <name type="scientific">Clostridium moutaii</name>
    <dbReference type="NCBI Taxonomy" id="3240932"/>
    <lineage>
        <taxon>Bacteria</taxon>
        <taxon>Bacillati</taxon>
        <taxon>Bacillota</taxon>
        <taxon>Clostridia</taxon>
        <taxon>Eubacteriales</taxon>
        <taxon>Clostridiaceae</taxon>
        <taxon>Clostridium</taxon>
    </lineage>
</organism>
<keyword evidence="2" id="KW-0012">Acyltransferase</keyword>
<keyword evidence="2" id="KW-0808">Transferase</keyword>
<dbReference type="CDD" id="cd04301">
    <property type="entry name" value="NAT_SF"/>
    <property type="match status" value="1"/>
</dbReference>